<dbReference type="EMBL" id="CP016440">
    <property type="protein sequence ID" value="ANY16994.1"/>
    <property type="molecule type" value="Genomic_DNA"/>
</dbReference>
<evidence type="ECO:0000313" key="6">
    <source>
        <dbReference type="Proteomes" id="UP000053096"/>
    </source>
</evidence>
<dbReference type="EMBL" id="CYTV01000016">
    <property type="protein sequence ID" value="CUJ11744.1"/>
    <property type="molecule type" value="Genomic_DNA"/>
</dbReference>
<protein>
    <submittedName>
        <fullName evidence="4">AraC family transcriptional regulator</fullName>
    </submittedName>
    <submittedName>
        <fullName evidence="5">L-rhamnose operon regulatory protein rhaS</fullName>
    </submittedName>
</protein>
<dbReference type="Pfam" id="PF12833">
    <property type="entry name" value="HTH_18"/>
    <property type="match status" value="1"/>
</dbReference>
<reference evidence="4 7" key="2">
    <citation type="submission" date="2016-07" db="EMBL/GenBank/DDBJ databases">
        <title>Complete genome sequences of Bordetella pseudohinzii.</title>
        <authorList>
            <person name="Spilker T."/>
            <person name="Darrah R."/>
            <person name="LiPuma J.J."/>
        </authorList>
    </citation>
    <scope>NUCLEOTIDE SEQUENCE [LARGE SCALE GENOMIC DNA]</scope>
    <source>
        <strain evidence="4 7">HI4681</strain>
    </source>
</reference>
<dbReference type="SUPFAM" id="SSF52317">
    <property type="entry name" value="Class I glutamine amidotransferase-like"/>
    <property type="match status" value="1"/>
</dbReference>
<reference evidence="5 6" key="1">
    <citation type="submission" date="2015-09" db="EMBL/GenBank/DDBJ databases">
        <authorList>
            <person name="Jackson K.R."/>
            <person name="Lunt B.L."/>
            <person name="Fisher J.N.B."/>
            <person name="Gardner A.V."/>
            <person name="Bailey M.E."/>
            <person name="Deus L.M."/>
            <person name="Earl A.S."/>
            <person name="Gibby P.D."/>
            <person name="Hartmann K.A."/>
            <person name="Liu J.E."/>
            <person name="Manci A.M."/>
            <person name="Nielsen D.A."/>
            <person name="Solomon M.B."/>
            <person name="Breakwell D.P."/>
            <person name="Burnett S.H."/>
            <person name="Grose J.H."/>
        </authorList>
    </citation>
    <scope>NUCLEOTIDE SEQUENCE [LARGE SCALE GENOMIC DNA]</scope>
    <source>
        <strain evidence="5 6">2789STDY5608636</strain>
    </source>
</reference>
<dbReference type="RefSeq" id="WP_043214732.1">
    <property type="nucleotide sequence ID" value="NZ_CAJGUP010000095.1"/>
</dbReference>
<dbReference type="PROSITE" id="PS01124">
    <property type="entry name" value="HTH_ARAC_FAMILY_2"/>
    <property type="match status" value="1"/>
</dbReference>
<dbReference type="SMART" id="SM00342">
    <property type="entry name" value="HTH_ARAC"/>
    <property type="match status" value="1"/>
</dbReference>
<evidence type="ECO:0000313" key="5">
    <source>
        <dbReference type="EMBL" id="CUJ11744.1"/>
    </source>
</evidence>
<dbReference type="KEGG" id="bpdz:BBN53_14595"/>
<dbReference type="Proteomes" id="UP000092950">
    <property type="component" value="Chromosome"/>
</dbReference>
<dbReference type="PANTHER" id="PTHR43130">
    <property type="entry name" value="ARAC-FAMILY TRANSCRIPTIONAL REGULATOR"/>
    <property type="match status" value="1"/>
</dbReference>
<evidence type="ECO:0000259" key="3">
    <source>
        <dbReference type="PROSITE" id="PS01124"/>
    </source>
</evidence>
<organism evidence="5 6">
    <name type="scientific">Bordetella pseudohinzii</name>
    <dbReference type="NCBI Taxonomy" id="1331258"/>
    <lineage>
        <taxon>Bacteria</taxon>
        <taxon>Pseudomonadati</taxon>
        <taxon>Pseudomonadota</taxon>
        <taxon>Betaproteobacteria</taxon>
        <taxon>Burkholderiales</taxon>
        <taxon>Alcaligenaceae</taxon>
        <taxon>Bordetella</taxon>
    </lineage>
</organism>
<dbReference type="PANTHER" id="PTHR43130:SF3">
    <property type="entry name" value="HTH-TYPE TRANSCRIPTIONAL REGULATOR RV1931C"/>
    <property type="match status" value="1"/>
</dbReference>
<dbReference type="GO" id="GO:0003700">
    <property type="term" value="F:DNA-binding transcription factor activity"/>
    <property type="evidence" value="ECO:0007669"/>
    <property type="project" value="InterPro"/>
</dbReference>
<keyword evidence="7" id="KW-1185">Reference proteome</keyword>
<dbReference type="Gene3D" id="1.10.10.60">
    <property type="entry name" value="Homeodomain-like"/>
    <property type="match status" value="1"/>
</dbReference>
<evidence type="ECO:0000313" key="7">
    <source>
        <dbReference type="Proteomes" id="UP000092950"/>
    </source>
</evidence>
<feature type="domain" description="HTH araC/xylS-type" evidence="3">
    <location>
        <begin position="212"/>
        <end position="310"/>
    </location>
</feature>
<dbReference type="Gene3D" id="3.40.50.880">
    <property type="match status" value="1"/>
</dbReference>
<dbReference type="Pfam" id="PF01965">
    <property type="entry name" value="DJ-1_PfpI"/>
    <property type="match status" value="1"/>
</dbReference>
<accession>A0A0J6EUT5</accession>
<name>A0A0J6EUT5_9BORD</name>
<dbReference type="AlphaFoldDB" id="A0A0J6EUT5"/>
<dbReference type="InterPro" id="IPR002818">
    <property type="entry name" value="DJ-1/PfpI"/>
</dbReference>
<dbReference type="OrthoDB" id="8543772at2"/>
<evidence type="ECO:0000256" key="1">
    <source>
        <dbReference type="ARBA" id="ARBA00023015"/>
    </source>
</evidence>
<dbReference type="SUPFAM" id="SSF46689">
    <property type="entry name" value="Homeodomain-like"/>
    <property type="match status" value="2"/>
</dbReference>
<dbReference type="InterPro" id="IPR009057">
    <property type="entry name" value="Homeodomain-like_sf"/>
</dbReference>
<dbReference type="InterPro" id="IPR029062">
    <property type="entry name" value="Class_I_gatase-like"/>
</dbReference>
<dbReference type="GO" id="GO:0043565">
    <property type="term" value="F:sequence-specific DNA binding"/>
    <property type="evidence" value="ECO:0007669"/>
    <property type="project" value="InterPro"/>
</dbReference>
<sequence>MTHRVCILPMPGFQMLDMAGPLSVFHIAAELVPGAYETVLASAEGGPVRCSAGVLVQTRPWRGLRADTVLVPGGWGARVPPASPGMLAYLRAAQARGRRLASVCTGAFVLAQAGILQGRRVTTHWRHAAELQQRHPELAVEADRIYVRDGQVWTSAGITAGIDLALALVQADHGETVARATAREMVVYHRRTGGQSQFSALQDLAPASGRMRDVLAHVGEHLDEVLDIERLAGVACLSPRQFSRQFKLETGQTPAKAVERVRAEAARELVEEGGAGLDAIARRVGFGDTERMRRAFIRIYGQPPQALRRGAGRPLQ</sequence>
<accession>A0A0M9IJ32</accession>
<dbReference type="Proteomes" id="UP000053096">
    <property type="component" value="Unassembled WGS sequence"/>
</dbReference>
<dbReference type="InterPro" id="IPR018060">
    <property type="entry name" value="HTH_AraC"/>
</dbReference>
<evidence type="ECO:0000313" key="4">
    <source>
        <dbReference type="EMBL" id="ANY16994.1"/>
    </source>
</evidence>
<dbReference type="InterPro" id="IPR052158">
    <property type="entry name" value="INH-QAR"/>
</dbReference>
<proteinExistence type="predicted"/>
<gene>
    <name evidence="5" type="primary">rhaS_2</name>
    <name evidence="4" type="ORF">BBN53_14595</name>
    <name evidence="5" type="ORF">ERS370011_03842</name>
</gene>
<evidence type="ECO:0000256" key="2">
    <source>
        <dbReference type="ARBA" id="ARBA00023163"/>
    </source>
</evidence>
<dbReference type="CDD" id="cd03137">
    <property type="entry name" value="GATase1_AraC_1"/>
    <property type="match status" value="1"/>
</dbReference>
<keyword evidence="2" id="KW-0804">Transcription</keyword>
<keyword evidence="1" id="KW-0805">Transcription regulation</keyword>